<evidence type="ECO:0000259" key="13">
    <source>
        <dbReference type="PROSITE" id="PS51198"/>
    </source>
</evidence>
<evidence type="ECO:0000313" key="15">
    <source>
        <dbReference type="Proteomes" id="UP001501295"/>
    </source>
</evidence>
<evidence type="ECO:0000256" key="6">
    <source>
        <dbReference type="ARBA" id="ARBA00023235"/>
    </source>
</evidence>
<keyword evidence="2 10" id="KW-0547">Nucleotide-binding</keyword>
<evidence type="ECO:0000256" key="2">
    <source>
        <dbReference type="ARBA" id="ARBA00022741"/>
    </source>
</evidence>
<feature type="domain" description="NERD" evidence="12">
    <location>
        <begin position="38"/>
        <end position="150"/>
    </location>
</feature>
<dbReference type="PROSITE" id="PS51198">
    <property type="entry name" value="UVRD_HELICASE_ATP_BIND"/>
    <property type="match status" value="1"/>
</dbReference>
<proteinExistence type="inferred from homology"/>
<dbReference type="PANTHER" id="PTHR11070">
    <property type="entry name" value="UVRD / RECB / PCRA DNA HELICASE FAMILY MEMBER"/>
    <property type="match status" value="1"/>
</dbReference>
<evidence type="ECO:0000256" key="3">
    <source>
        <dbReference type="ARBA" id="ARBA00022801"/>
    </source>
</evidence>
<keyword evidence="6" id="KW-0413">Isomerase</keyword>
<evidence type="ECO:0000256" key="10">
    <source>
        <dbReference type="PROSITE-ProRule" id="PRU00560"/>
    </source>
</evidence>
<dbReference type="InterPro" id="IPR000212">
    <property type="entry name" value="DNA_helicase_UvrD/REP"/>
</dbReference>
<protein>
    <recommendedName>
        <fullName evidence="8">DNA 3'-5' helicase</fullName>
        <ecNumber evidence="8">5.6.2.4</ecNumber>
    </recommendedName>
</protein>
<evidence type="ECO:0000256" key="5">
    <source>
        <dbReference type="ARBA" id="ARBA00022840"/>
    </source>
</evidence>
<dbReference type="SUPFAM" id="SSF52540">
    <property type="entry name" value="P-loop containing nucleoside triphosphate hydrolases"/>
    <property type="match status" value="1"/>
</dbReference>
<keyword evidence="5 10" id="KW-0067">ATP-binding</keyword>
<dbReference type="Gene3D" id="3.40.50.300">
    <property type="entry name" value="P-loop containing nucleotide triphosphate hydrolases"/>
    <property type="match status" value="2"/>
</dbReference>
<comment type="catalytic activity">
    <reaction evidence="7">
        <text>Couples ATP hydrolysis with the unwinding of duplex DNA by translocating in the 3'-5' direction.</text>
        <dbReference type="EC" id="5.6.2.4"/>
    </reaction>
</comment>
<dbReference type="Pfam" id="PF08378">
    <property type="entry name" value="NERD"/>
    <property type="match status" value="1"/>
</dbReference>
<dbReference type="EC" id="5.6.2.4" evidence="8"/>
<dbReference type="PROSITE" id="PS50965">
    <property type="entry name" value="NERD"/>
    <property type="match status" value="1"/>
</dbReference>
<dbReference type="Pfam" id="PF13361">
    <property type="entry name" value="UvrD_C"/>
    <property type="match status" value="1"/>
</dbReference>
<evidence type="ECO:0000256" key="11">
    <source>
        <dbReference type="SAM" id="MobiDB-lite"/>
    </source>
</evidence>
<feature type="domain" description="UvrD-like helicase ATP-binding" evidence="13">
    <location>
        <begin position="274"/>
        <end position="577"/>
    </location>
</feature>
<dbReference type="InterPro" id="IPR014017">
    <property type="entry name" value="DNA_helicase_UvrD-like_C"/>
</dbReference>
<keyword evidence="3 10" id="KW-0378">Hydrolase</keyword>
<dbReference type="Pfam" id="PF00580">
    <property type="entry name" value="UvrD-helicase"/>
    <property type="match status" value="1"/>
</dbReference>
<sequence length="724" mass="78627">MTIAGGSAAREQARQLALVEQLDRQSYDARQRAARFGLASITERRVVDRLAPLASHGFHLLADRGWPGSKTAQVDLVVVGESGVFIVDTKAWADVSVQGGRLFHGQADAADDLDRLADLAWKTEDVLAELGLAPGEVHAVAVLAGRSGFAHRVDSVDVVGEHDVLRHLTRRGHRLTPTQVNRLLLRLADYFPVLDESTTPQARGMHDPTLLEPVLPREPGFDPSTAPGFGADAAHGPADGRAETAEPEATLEADVDQALLEALLAAPIEEWMAFLDPAQAKLVRRSFNGPARIRGAAGTGKTVVGLHRAAYLAHQLSRPRRILFTTYVKTLPPVLATLLARLAPEVADRVEFVHVHGFAVDLLRQRGIPHRIDPMGATAAFDDAWSRLEGSGPLTKGGLTRSYWHEEITKVIKGRGITTFDAYADLARVGRRHRVTIDQRQAVWDLFVAYTEGLRRRGITDFEDIVLLARDSLRASPVTDYDAVLIDEAQDLSAAMVDLLHGLVGDRPDGLTLIGDGQQTIYPGGYTLGELGISLAGRGVVMTVNHRNTAEILDFANAVVDGDEFGDIEGGASGRDAVATVSRTGPTPELRTFSSNSAHDEALLERLREILRNGDARLGDIAILAATTWQLAATVALLQRAEVPYLDLAGYDGTPVAAVKVGTIKRSKGLEFKQVLVSRLDRQTLRRPNPEVLSPSDLEKLELSRRELYVAMTRARDGLWVGVR</sequence>
<keyword evidence="15" id="KW-1185">Reference proteome</keyword>
<gene>
    <name evidence="14" type="ORF">GCM10025780_33810</name>
</gene>
<feature type="region of interest" description="Disordered" evidence="11">
    <location>
        <begin position="198"/>
        <end position="246"/>
    </location>
</feature>
<evidence type="ECO:0000256" key="1">
    <source>
        <dbReference type="ARBA" id="ARBA00009922"/>
    </source>
</evidence>
<dbReference type="InterPro" id="IPR014016">
    <property type="entry name" value="UvrD-like_ATP-bd"/>
</dbReference>
<evidence type="ECO:0000256" key="7">
    <source>
        <dbReference type="ARBA" id="ARBA00034617"/>
    </source>
</evidence>
<accession>A0ABP8W9K9</accession>
<comment type="catalytic activity">
    <reaction evidence="9">
        <text>ATP + H2O = ADP + phosphate + H(+)</text>
        <dbReference type="Rhea" id="RHEA:13065"/>
        <dbReference type="ChEBI" id="CHEBI:15377"/>
        <dbReference type="ChEBI" id="CHEBI:15378"/>
        <dbReference type="ChEBI" id="CHEBI:30616"/>
        <dbReference type="ChEBI" id="CHEBI:43474"/>
        <dbReference type="ChEBI" id="CHEBI:456216"/>
        <dbReference type="EC" id="5.6.2.4"/>
    </reaction>
</comment>
<evidence type="ECO:0000256" key="9">
    <source>
        <dbReference type="ARBA" id="ARBA00048988"/>
    </source>
</evidence>
<evidence type="ECO:0000256" key="8">
    <source>
        <dbReference type="ARBA" id="ARBA00034808"/>
    </source>
</evidence>
<dbReference type="InterPro" id="IPR027417">
    <property type="entry name" value="P-loop_NTPase"/>
</dbReference>
<dbReference type="EMBL" id="BAABLM010000010">
    <property type="protein sequence ID" value="GAA4684835.1"/>
    <property type="molecule type" value="Genomic_DNA"/>
</dbReference>
<dbReference type="Proteomes" id="UP001501295">
    <property type="component" value="Unassembled WGS sequence"/>
</dbReference>
<evidence type="ECO:0000259" key="12">
    <source>
        <dbReference type="PROSITE" id="PS50965"/>
    </source>
</evidence>
<comment type="caution">
    <text evidence="14">The sequence shown here is derived from an EMBL/GenBank/DDBJ whole genome shotgun (WGS) entry which is preliminary data.</text>
</comment>
<dbReference type="InterPro" id="IPR013986">
    <property type="entry name" value="DExx_box_DNA_helicase_dom_sf"/>
</dbReference>
<keyword evidence="4 10" id="KW-0347">Helicase</keyword>
<dbReference type="Gene3D" id="1.10.10.160">
    <property type="match status" value="1"/>
</dbReference>
<organism evidence="14 15">
    <name type="scientific">Frondihabitans cladoniiphilus</name>
    <dbReference type="NCBI Taxonomy" id="715785"/>
    <lineage>
        <taxon>Bacteria</taxon>
        <taxon>Bacillati</taxon>
        <taxon>Actinomycetota</taxon>
        <taxon>Actinomycetes</taxon>
        <taxon>Micrococcales</taxon>
        <taxon>Microbacteriaceae</taxon>
        <taxon>Frondihabitans</taxon>
    </lineage>
</organism>
<feature type="binding site" evidence="10">
    <location>
        <begin position="295"/>
        <end position="302"/>
    </location>
    <ligand>
        <name>ATP</name>
        <dbReference type="ChEBI" id="CHEBI:30616"/>
    </ligand>
</feature>
<reference evidence="15" key="1">
    <citation type="journal article" date="2019" name="Int. J. Syst. Evol. Microbiol.">
        <title>The Global Catalogue of Microorganisms (GCM) 10K type strain sequencing project: providing services to taxonomists for standard genome sequencing and annotation.</title>
        <authorList>
            <consortium name="The Broad Institute Genomics Platform"/>
            <consortium name="The Broad Institute Genome Sequencing Center for Infectious Disease"/>
            <person name="Wu L."/>
            <person name="Ma J."/>
        </authorList>
    </citation>
    <scope>NUCLEOTIDE SEQUENCE [LARGE SCALE GENOMIC DNA]</scope>
    <source>
        <strain evidence="15">JCM 18956</strain>
    </source>
</reference>
<dbReference type="RefSeq" id="WP_345377104.1">
    <property type="nucleotide sequence ID" value="NZ_BAABLM010000010.1"/>
</dbReference>
<dbReference type="InterPro" id="IPR011528">
    <property type="entry name" value="NERD"/>
</dbReference>
<comment type="similarity">
    <text evidence="1">Belongs to the helicase family. UvrD subfamily.</text>
</comment>
<name>A0ABP8W9K9_9MICO</name>
<evidence type="ECO:0000313" key="14">
    <source>
        <dbReference type="EMBL" id="GAA4684835.1"/>
    </source>
</evidence>
<dbReference type="PANTHER" id="PTHR11070:SF45">
    <property type="entry name" value="DNA 3'-5' HELICASE"/>
    <property type="match status" value="1"/>
</dbReference>
<evidence type="ECO:0000256" key="4">
    <source>
        <dbReference type="ARBA" id="ARBA00022806"/>
    </source>
</evidence>